<proteinExistence type="predicted"/>
<evidence type="ECO:0000259" key="1">
    <source>
        <dbReference type="PROSITE" id="PS51819"/>
    </source>
</evidence>
<evidence type="ECO:0000313" key="2">
    <source>
        <dbReference type="EMBL" id="MDR5653648.1"/>
    </source>
</evidence>
<dbReference type="EMBL" id="JAVKPH010000015">
    <property type="protein sequence ID" value="MDR5653648.1"/>
    <property type="molecule type" value="Genomic_DNA"/>
</dbReference>
<feature type="domain" description="VOC" evidence="1">
    <location>
        <begin position="7"/>
        <end position="146"/>
    </location>
</feature>
<organism evidence="2 3">
    <name type="scientific">Ruixingdingia sedimenti</name>
    <dbReference type="NCBI Taxonomy" id="3073604"/>
    <lineage>
        <taxon>Bacteria</taxon>
        <taxon>Pseudomonadati</taxon>
        <taxon>Pseudomonadota</taxon>
        <taxon>Alphaproteobacteria</taxon>
        <taxon>Rhodobacterales</taxon>
        <taxon>Paracoccaceae</taxon>
        <taxon>Ruixingdingia</taxon>
    </lineage>
</organism>
<accession>A0ABU1FAK8</accession>
<sequence>MSRIFGDVCQAGYIVRDFDAALRHWTEKLGIGPWFIRDGLVFGDFTYRGEPCGVDVTVALANSGPLQVELITPKNDAKSVYNDFLASGREGFHHFGIMTMDFDTVTARAAAMGMAPIMSCTVGSPARIHFYEPGGPDDVMIELIEGTHGKAEVFARIREAAVGWDGTRPWRDFSELR</sequence>
<keyword evidence="3" id="KW-1185">Reference proteome</keyword>
<dbReference type="InterPro" id="IPR029068">
    <property type="entry name" value="Glyas_Bleomycin-R_OHBP_Dase"/>
</dbReference>
<dbReference type="SUPFAM" id="SSF54593">
    <property type="entry name" value="Glyoxalase/Bleomycin resistance protein/Dihydroxybiphenyl dioxygenase"/>
    <property type="match status" value="1"/>
</dbReference>
<dbReference type="PROSITE" id="PS51819">
    <property type="entry name" value="VOC"/>
    <property type="match status" value="1"/>
</dbReference>
<gene>
    <name evidence="2" type="ORF">RGD00_13600</name>
</gene>
<dbReference type="Pfam" id="PF13669">
    <property type="entry name" value="Glyoxalase_4"/>
    <property type="match status" value="1"/>
</dbReference>
<comment type="caution">
    <text evidence="2">The sequence shown here is derived from an EMBL/GenBank/DDBJ whole genome shotgun (WGS) entry which is preliminary data.</text>
</comment>
<protein>
    <submittedName>
        <fullName evidence="2">VOC family protein</fullName>
    </submittedName>
</protein>
<dbReference type="Proteomes" id="UP001247754">
    <property type="component" value="Unassembled WGS sequence"/>
</dbReference>
<dbReference type="InterPro" id="IPR037523">
    <property type="entry name" value="VOC_core"/>
</dbReference>
<evidence type="ECO:0000313" key="3">
    <source>
        <dbReference type="Proteomes" id="UP001247754"/>
    </source>
</evidence>
<reference evidence="2 3" key="1">
    <citation type="submission" date="2023-09" db="EMBL/GenBank/DDBJ databases">
        <title>Xinfangfangia sedmenti sp. nov., isolated the sedment.</title>
        <authorList>
            <person name="Xu L."/>
        </authorList>
    </citation>
    <scope>NUCLEOTIDE SEQUENCE [LARGE SCALE GENOMIC DNA]</scope>
    <source>
        <strain evidence="2 3">LG-4</strain>
    </source>
</reference>
<dbReference type="RefSeq" id="WP_310457884.1">
    <property type="nucleotide sequence ID" value="NZ_JAVKPH010000015.1"/>
</dbReference>
<name>A0ABU1FAK8_9RHOB</name>
<dbReference type="Gene3D" id="3.10.180.10">
    <property type="entry name" value="2,3-Dihydroxybiphenyl 1,2-Dioxygenase, domain 1"/>
    <property type="match status" value="1"/>
</dbReference>